<dbReference type="Gene3D" id="3.40.50.1820">
    <property type="entry name" value="alpha/beta hydrolase"/>
    <property type="match status" value="1"/>
</dbReference>
<dbReference type="RefSeq" id="WP_114017383.1">
    <property type="nucleotide sequence ID" value="NZ_QOIM01000039.1"/>
</dbReference>
<comment type="caution">
    <text evidence="4">The sequence shown here is derived from an EMBL/GenBank/DDBJ whole genome shotgun (WGS) entry which is preliminary data.</text>
</comment>
<comment type="similarity">
    <text evidence="1">Belongs to the thioesterase family.</text>
</comment>
<evidence type="ECO:0000256" key="2">
    <source>
        <dbReference type="ARBA" id="ARBA00022801"/>
    </source>
</evidence>
<feature type="domain" description="Thioesterase TesA-like" evidence="3">
    <location>
        <begin position="26"/>
        <end position="247"/>
    </location>
</feature>
<dbReference type="SMART" id="SM00824">
    <property type="entry name" value="PKS_TE"/>
    <property type="match status" value="1"/>
</dbReference>
<dbReference type="PANTHER" id="PTHR11487:SF0">
    <property type="entry name" value="S-ACYL FATTY ACID SYNTHASE THIOESTERASE, MEDIUM CHAIN"/>
    <property type="match status" value="1"/>
</dbReference>
<dbReference type="AlphaFoldDB" id="A0A367EEU1"/>
<evidence type="ECO:0000259" key="3">
    <source>
        <dbReference type="SMART" id="SM00824"/>
    </source>
</evidence>
<dbReference type="GO" id="GO:0008610">
    <property type="term" value="P:lipid biosynthetic process"/>
    <property type="evidence" value="ECO:0007669"/>
    <property type="project" value="TreeGrafter"/>
</dbReference>
<dbReference type="SUPFAM" id="SSF53474">
    <property type="entry name" value="alpha/beta-Hydrolases"/>
    <property type="match status" value="1"/>
</dbReference>
<keyword evidence="5" id="KW-1185">Reference proteome</keyword>
<dbReference type="InterPro" id="IPR001031">
    <property type="entry name" value="Thioesterase"/>
</dbReference>
<evidence type="ECO:0000313" key="5">
    <source>
        <dbReference type="Proteomes" id="UP000253507"/>
    </source>
</evidence>
<proteinExistence type="inferred from homology"/>
<dbReference type="Pfam" id="PF00975">
    <property type="entry name" value="Thioesterase"/>
    <property type="match status" value="1"/>
</dbReference>
<dbReference type="InterPro" id="IPR012223">
    <property type="entry name" value="TEII"/>
</dbReference>
<dbReference type="EMBL" id="QOIM01000039">
    <property type="protein sequence ID" value="RCG16165.1"/>
    <property type="molecule type" value="Genomic_DNA"/>
</dbReference>
<evidence type="ECO:0000313" key="4">
    <source>
        <dbReference type="EMBL" id="RCG16165.1"/>
    </source>
</evidence>
<dbReference type="InterPro" id="IPR029058">
    <property type="entry name" value="AB_hydrolase_fold"/>
</dbReference>
<name>A0A367EEU1_9ACTN</name>
<dbReference type="Proteomes" id="UP000253507">
    <property type="component" value="Unassembled WGS sequence"/>
</dbReference>
<accession>A0A367EEU1</accession>
<organism evidence="4 5">
    <name type="scientific">Streptomyces reniochalinae</name>
    <dbReference type="NCBI Taxonomy" id="2250578"/>
    <lineage>
        <taxon>Bacteria</taxon>
        <taxon>Bacillati</taxon>
        <taxon>Actinomycetota</taxon>
        <taxon>Actinomycetes</taxon>
        <taxon>Kitasatosporales</taxon>
        <taxon>Streptomycetaceae</taxon>
        <taxon>Streptomyces</taxon>
    </lineage>
</organism>
<protein>
    <submittedName>
        <fullName evidence="4">Thioesterase</fullName>
    </submittedName>
</protein>
<dbReference type="GO" id="GO:0016787">
    <property type="term" value="F:hydrolase activity"/>
    <property type="evidence" value="ECO:0007669"/>
    <property type="project" value="UniProtKB-KW"/>
</dbReference>
<gene>
    <name evidence="4" type="ORF">DQ392_21810</name>
</gene>
<sequence>MTLTNIETELWLRRFHPAPDASTRLVCFPHAGGSASFYFPVSKTLSPDVDVLAVQYPGRQDRRNEPAVESIGELADLIAPMLRPLTDRPVAFFGHSMGAVIAFEVAQRLERDGVTPFLLFASGRRAPSAVRSESVHRESDDTLIAELQRLSGTDARMLGDEEVLRMILPSLRSDYKAIETYRCTPGARVSCPIDVLIGDSDPHASLDEAGAWSEHTTGPCDVEVFDGGHFYLNDHAVAVTDRVARRISALRAP</sequence>
<dbReference type="InterPro" id="IPR020802">
    <property type="entry name" value="TesA-like"/>
</dbReference>
<dbReference type="OrthoDB" id="8480037at2"/>
<keyword evidence="2" id="KW-0378">Hydrolase</keyword>
<reference evidence="4 5" key="1">
    <citation type="submission" date="2018-06" db="EMBL/GenBank/DDBJ databases">
        <title>Streptomyces reniochalinae sp. nov. and Streptomyces diacarnus sp. nov. from marine sponges.</title>
        <authorList>
            <person name="Li L."/>
        </authorList>
    </citation>
    <scope>NUCLEOTIDE SEQUENCE [LARGE SCALE GENOMIC DNA]</scope>
    <source>
        <strain evidence="4 5">LHW50302</strain>
    </source>
</reference>
<evidence type="ECO:0000256" key="1">
    <source>
        <dbReference type="ARBA" id="ARBA00007169"/>
    </source>
</evidence>
<dbReference type="PANTHER" id="PTHR11487">
    <property type="entry name" value="THIOESTERASE"/>
    <property type="match status" value="1"/>
</dbReference>